<keyword evidence="1" id="KW-0812">Transmembrane</keyword>
<dbReference type="EMBL" id="REGN01003934">
    <property type="protein sequence ID" value="RNA19982.1"/>
    <property type="molecule type" value="Genomic_DNA"/>
</dbReference>
<keyword evidence="1" id="KW-0472">Membrane</keyword>
<proteinExistence type="predicted"/>
<dbReference type="AlphaFoldDB" id="A0A3M7R8P8"/>
<keyword evidence="1" id="KW-1133">Transmembrane helix</keyword>
<reference evidence="2 3" key="1">
    <citation type="journal article" date="2018" name="Sci. Rep.">
        <title>Genomic signatures of local adaptation to the degree of environmental predictability in rotifers.</title>
        <authorList>
            <person name="Franch-Gras L."/>
            <person name="Hahn C."/>
            <person name="Garcia-Roger E.M."/>
            <person name="Carmona M.J."/>
            <person name="Serra M."/>
            <person name="Gomez A."/>
        </authorList>
    </citation>
    <scope>NUCLEOTIDE SEQUENCE [LARGE SCALE GENOMIC DNA]</scope>
    <source>
        <strain evidence="2">HYR1</strain>
    </source>
</reference>
<dbReference type="Proteomes" id="UP000276133">
    <property type="component" value="Unassembled WGS sequence"/>
</dbReference>
<comment type="caution">
    <text evidence="2">The sequence shown here is derived from an EMBL/GenBank/DDBJ whole genome shotgun (WGS) entry which is preliminary data.</text>
</comment>
<feature type="transmembrane region" description="Helical" evidence="1">
    <location>
        <begin position="25"/>
        <end position="44"/>
    </location>
</feature>
<keyword evidence="3" id="KW-1185">Reference proteome</keyword>
<sequence>MNITAFHHSPYFEFRNKEHKQEIKIKINMLILQIFSYLNLNFLLNKMKRNINKDLSFSEILPTPPNFKFLF</sequence>
<gene>
    <name evidence="2" type="ORF">BpHYR1_051523</name>
</gene>
<evidence type="ECO:0000313" key="2">
    <source>
        <dbReference type="EMBL" id="RNA19982.1"/>
    </source>
</evidence>
<evidence type="ECO:0000256" key="1">
    <source>
        <dbReference type="SAM" id="Phobius"/>
    </source>
</evidence>
<name>A0A3M7R8P8_BRAPC</name>
<accession>A0A3M7R8P8</accession>
<protein>
    <submittedName>
        <fullName evidence="2">Uncharacterized protein</fullName>
    </submittedName>
</protein>
<evidence type="ECO:0000313" key="3">
    <source>
        <dbReference type="Proteomes" id="UP000276133"/>
    </source>
</evidence>
<organism evidence="2 3">
    <name type="scientific">Brachionus plicatilis</name>
    <name type="common">Marine rotifer</name>
    <name type="synonym">Brachionus muelleri</name>
    <dbReference type="NCBI Taxonomy" id="10195"/>
    <lineage>
        <taxon>Eukaryota</taxon>
        <taxon>Metazoa</taxon>
        <taxon>Spiralia</taxon>
        <taxon>Gnathifera</taxon>
        <taxon>Rotifera</taxon>
        <taxon>Eurotatoria</taxon>
        <taxon>Monogononta</taxon>
        <taxon>Pseudotrocha</taxon>
        <taxon>Ploima</taxon>
        <taxon>Brachionidae</taxon>
        <taxon>Brachionus</taxon>
    </lineage>
</organism>